<dbReference type="PANTHER" id="PTHR12934">
    <property type="entry name" value="50S RIBOSOMAL PROTEIN L15"/>
    <property type="match status" value="1"/>
</dbReference>
<evidence type="ECO:0000313" key="6">
    <source>
        <dbReference type="Proteomes" id="UP000008312"/>
    </source>
</evidence>
<protein>
    <recommendedName>
        <fullName evidence="4">Large ribosomal subunit protein uL15/eL18 domain-containing protein</fullName>
    </recommendedName>
</protein>
<dbReference type="GO" id="GO:0005762">
    <property type="term" value="C:mitochondrial large ribosomal subunit"/>
    <property type="evidence" value="ECO:0007669"/>
    <property type="project" value="TreeGrafter"/>
</dbReference>
<dbReference type="Pfam" id="PF00828">
    <property type="entry name" value="Ribosomal_L27A"/>
    <property type="match status" value="1"/>
</dbReference>
<evidence type="ECO:0000259" key="4">
    <source>
        <dbReference type="Pfam" id="PF00828"/>
    </source>
</evidence>
<dbReference type="GeneID" id="24918563"/>
<dbReference type="InterPro" id="IPR036227">
    <property type="entry name" value="Ribosomal_uL15/eL18_sf"/>
</dbReference>
<feature type="domain" description="Large ribosomal subunit protein uL15/eL18" evidence="4">
    <location>
        <begin position="55"/>
        <end position="131"/>
    </location>
</feature>
<dbReference type="EMBL" id="FN668640">
    <property type="protein sequence ID" value="CBK21084.2"/>
    <property type="molecule type" value="Genomic_DNA"/>
</dbReference>
<evidence type="ECO:0000313" key="5">
    <source>
        <dbReference type="EMBL" id="CBK21084.2"/>
    </source>
</evidence>
<dbReference type="Gene3D" id="3.100.10.10">
    <property type="match status" value="1"/>
</dbReference>
<reference evidence="5" key="1">
    <citation type="submission" date="2010-02" db="EMBL/GenBank/DDBJ databases">
        <title>Sequencing and annotation of the Blastocystis hominis genome.</title>
        <authorList>
            <person name="Wincker P."/>
        </authorList>
    </citation>
    <scope>NUCLEOTIDE SEQUENCE</scope>
    <source>
        <strain evidence="5">Singapore isolate B</strain>
    </source>
</reference>
<gene>
    <name evidence="5" type="ORF">GSBLH_T00001296001</name>
</gene>
<organism evidence="5">
    <name type="scientific">Blastocystis hominis</name>
    <dbReference type="NCBI Taxonomy" id="12968"/>
    <lineage>
        <taxon>Eukaryota</taxon>
        <taxon>Sar</taxon>
        <taxon>Stramenopiles</taxon>
        <taxon>Bigyra</taxon>
        <taxon>Opalozoa</taxon>
        <taxon>Opalinata</taxon>
        <taxon>Blastocystidae</taxon>
        <taxon>Blastocystis</taxon>
    </lineage>
</organism>
<keyword evidence="6" id="KW-1185">Reference proteome</keyword>
<sequence length="208" mass="23798">MQLVREQPQEEESTVRIHARDPYPLTAPTWVLSEDRPRFTAESPKWNSHSLVYAPLNLDRLQQWIDAGRIDTSHVITMKDLVDSRAIHQIKDGVKLLADGKEKFHSKIRIDVSRASNEAIKTIEQNGGQIVCSHYNKLAMRLLLKPQKFVPPYPRRARPSPKLMSYYTSDEHRGYLSPSYSGVYQSFLEDMHGRGVCVSPNGQGRIES</sequence>
<dbReference type="PANTHER" id="PTHR12934:SF11">
    <property type="entry name" value="LARGE RIBOSOMAL SUBUNIT PROTEIN UL15M"/>
    <property type="match status" value="1"/>
</dbReference>
<dbReference type="SUPFAM" id="SSF52080">
    <property type="entry name" value="Ribosomal proteins L15p and L18e"/>
    <property type="match status" value="1"/>
</dbReference>
<proteinExistence type="inferred from homology"/>
<dbReference type="Proteomes" id="UP000008312">
    <property type="component" value="Unassembled WGS sequence"/>
</dbReference>
<dbReference type="OrthoDB" id="361383at2759"/>
<dbReference type="AlphaFoldDB" id="D8LZ45"/>
<evidence type="ECO:0000256" key="3">
    <source>
        <dbReference type="ARBA" id="ARBA00023274"/>
    </source>
</evidence>
<dbReference type="RefSeq" id="XP_012895132.1">
    <property type="nucleotide sequence ID" value="XM_013039678.1"/>
</dbReference>
<dbReference type="InParanoid" id="D8LZ45"/>
<evidence type="ECO:0000256" key="1">
    <source>
        <dbReference type="ARBA" id="ARBA00007320"/>
    </source>
</evidence>
<dbReference type="GO" id="GO:0006412">
    <property type="term" value="P:translation"/>
    <property type="evidence" value="ECO:0007669"/>
    <property type="project" value="InterPro"/>
</dbReference>
<evidence type="ECO:0000256" key="2">
    <source>
        <dbReference type="ARBA" id="ARBA00022980"/>
    </source>
</evidence>
<dbReference type="GO" id="GO:0003735">
    <property type="term" value="F:structural constituent of ribosome"/>
    <property type="evidence" value="ECO:0007669"/>
    <property type="project" value="InterPro"/>
</dbReference>
<name>D8LZ45_BLAHO</name>
<accession>D8LZ45</accession>
<keyword evidence="2" id="KW-0689">Ribosomal protein</keyword>
<dbReference type="InterPro" id="IPR021131">
    <property type="entry name" value="Ribosomal_uL15/eL18"/>
</dbReference>
<keyword evidence="3" id="KW-0687">Ribonucleoprotein</keyword>
<dbReference type="InterPro" id="IPR005749">
    <property type="entry name" value="Ribosomal_uL15_bac-type"/>
</dbReference>
<comment type="similarity">
    <text evidence="1">Belongs to the universal ribosomal protein uL15 family.</text>
</comment>